<protein>
    <submittedName>
        <fullName evidence="1">Uncharacterized protein</fullName>
    </submittedName>
</protein>
<dbReference type="AlphaFoldDB" id="A0A9N8J345"/>
<proteinExistence type="predicted"/>
<dbReference type="PROSITE" id="PS51257">
    <property type="entry name" value="PROKAR_LIPOPROTEIN"/>
    <property type="match status" value="1"/>
</dbReference>
<keyword evidence="2" id="KW-1185">Reference proteome</keyword>
<organism evidence="1 2">
    <name type="scientific">Flavobacterium panici</name>
    <dbReference type="NCBI Taxonomy" id="2654843"/>
    <lineage>
        <taxon>Bacteria</taxon>
        <taxon>Pseudomonadati</taxon>
        <taxon>Bacteroidota</taxon>
        <taxon>Flavobacteriia</taxon>
        <taxon>Flavobacteriales</taxon>
        <taxon>Flavobacteriaceae</taxon>
        <taxon>Flavobacterium</taxon>
    </lineage>
</organism>
<comment type="caution">
    <text evidence="1">The sequence shown here is derived from an EMBL/GenBank/DDBJ whole genome shotgun (WGS) entry which is preliminary data.</text>
</comment>
<dbReference type="EMBL" id="CAIJDE010000043">
    <property type="protein sequence ID" value="CAC9974696.1"/>
    <property type="molecule type" value="Genomic_DNA"/>
</dbReference>
<name>A0A9N8J345_9FLAO</name>
<dbReference type="Proteomes" id="UP000533639">
    <property type="component" value="Unassembled WGS sequence"/>
</dbReference>
<dbReference type="RefSeq" id="WP_180857854.1">
    <property type="nucleotide sequence ID" value="NZ_CAIJDE010000043.1"/>
</dbReference>
<gene>
    <name evidence="1" type="ORF">FLAPXU55_02393</name>
</gene>
<evidence type="ECO:0000313" key="1">
    <source>
        <dbReference type="EMBL" id="CAC9974696.1"/>
    </source>
</evidence>
<reference evidence="1 2" key="1">
    <citation type="submission" date="2020-06" db="EMBL/GenBank/DDBJ databases">
        <authorList>
            <person name="Criscuolo A."/>
        </authorList>
    </citation>
    <scope>NUCLEOTIDE SEQUENCE [LARGE SCALE GENOMIC DNA]</scope>
    <source>
        <strain evidence="1">PXU-55</strain>
    </source>
</reference>
<evidence type="ECO:0000313" key="2">
    <source>
        <dbReference type="Proteomes" id="UP000533639"/>
    </source>
</evidence>
<accession>A0A9N8J345</accession>
<sequence length="216" mass="24754">MYKNTLIFFLSVLLFYACNKVEKKPIKKTAIVSDTLSKKDTLTVAHPPAEVYFDPVNTVIKEEFKDSLSAKFSDLSTDDKFIITVPKGNINETTSVFQIFNSIGELIYEKSFKTRYIANGYHLIYIKNDEEMEKYILTTAKEMVDPDSLTDISDKNEIGKDDIFGQPKDEFMNYDVFIECQNDKRPLFSISLSEEDTTYIGYSKKLKKAVDIIGCC</sequence>